<name>A0AA86NMR0_9EUKA</name>
<keyword evidence="4" id="KW-1185">Reference proteome</keyword>
<reference evidence="3 4" key="2">
    <citation type="submission" date="2024-07" db="EMBL/GenBank/DDBJ databases">
        <authorList>
            <person name="Akdeniz Z."/>
        </authorList>
    </citation>
    <scope>NUCLEOTIDE SEQUENCE [LARGE SCALE GENOMIC DNA]</scope>
</reference>
<evidence type="ECO:0000256" key="1">
    <source>
        <dbReference type="SAM" id="Coils"/>
    </source>
</evidence>
<evidence type="ECO:0000313" key="4">
    <source>
        <dbReference type="Proteomes" id="UP001642409"/>
    </source>
</evidence>
<sequence>MQQTVTKLARLRLKLTTEQVSNIRYDNNKQFYQLKAEVEKILAEGLSQAEFMTLGKPKCVEHLVNQREVSTFDALNKHYDHMIQNLEQEQAKRREAKTSKSQILQDLDVKSAEIEERLLSQLERSLSASKQLVIQKKAQAQLKNSQIKKVTDIRQSQREQLEQKILETTLRLMRQEQQTQMCQSQKSLQLSLSKQYQRSKSAYVRQRHEEINSQMQSSKIQTVKERDLRTENAIQKQKIEQKLEIERKISQSQLQYNDALLRTKQAQLELSQLCVTSNSTPKSMNESLKYELSVLEQSKQDLLKESMDNHSQIVEMRLQLQNSPKTMNAILQRKIDQYKARKEEFAELQLFQNQLEYIIQDFRSQDFINWKQQKMDQIRSISRNE</sequence>
<evidence type="ECO:0000313" key="2">
    <source>
        <dbReference type="EMBL" id="CAI9922277.1"/>
    </source>
</evidence>
<gene>
    <name evidence="3" type="ORF">HINF_LOCUS11039</name>
    <name evidence="2" type="ORF">HINF_LOCUS9922</name>
</gene>
<dbReference type="EMBL" id="CATOUU010000248">
    <property type="protein sequence ID" value="CAI9922277.1"/>
    <property type="molecule type" value="Genomic_DNA"/>
</dbReference>
<accession>A0AA86NMR0</accession>
<protein>
    <submittedName>
        <fullName evidence="3">Hypothetical_protein</fullName>
    </submittedName>
</protein>
<organism evidence="2">
    <name type="scientific">Hexamita inflata</name>
    <dbReference type="NCBI Taxonomy" id="28002"/>
    <lineage>
        <taxon>Eukaryota</taxon>
        <taxon>Metamonada</taxon>
        <taxon>Diplomonadida</taxon>
        <taxon>Hexamitidae</taxon>
        <taxon>Hexamitinae</taxon>
        <taxon>Hexamita</taxon>
    </lineage>
</organism>
<proteinExistence type="predicted"/>
<reference evidence="2" key="1">
    <citation type="submission" date="2023-06" db="EMBL/GenBank/DDBJ databases">
        <authorList>
            <person name="Kurt Z."/>
        </authorList>
    </citation>
    <scope>NUCLEOTIDE SEQUENCE</scope>
</reference>
<dbReference type="Proteomes" id="UP001642409">
    <property type="component" value="Unassembled WGS sequence"/>
</dbReference>
<evidence type="ECO:0000313" key="3">
    <source>
        <dbReference type="EMBL" id="CAL5989807.1"/>
    </source>
</evidence>
<feature type="coiled-coil region" evidence="1">
    <location>
        <begin position="285"/>
        <end position="348"/>
    </location>
</feature>
<keyword evidence="1" id="KW-0175">Coiled coil</keyword>
<dbReference type="AlphaFoldDB" id="A0AA86NMR0"/>
<dbReference type="EMBL" id="CAXDID020000024">
    <property type="protein sequence ID" value="CAL5989807.1"/>
    <property type="molecule type" value="Genomic_DNA"/>
</dbReference>
<comment type="caution">
    <text evidence="2">The sequence shown here is derived from an EMBL/GenBank/DDBJ whole genome shotgun (WGS) entry which is preliminary data.</text>
</comment>